<proteinExistence type="predicted"/>
<evidence type="ECO:0000259" key="2">
    <source>
        <dbReference type="SMART" id="SM00597"/>
    </source>
</evidence>
<gene>
    <name evidence="3" type="ORF">LUZ61_013370</name>
</gene>
<dbReference type="EMBL" id="JAMRDG010000002">
    <property type="protein sequence ID" value="KAJ3684206.1"/>
    <property type="molecule type" value="Genomic_DNA"/>
</dbReference>
<dbReference type="Proteomes" id="UP001210211">
    <property type="component" value="Unassembled WGS sequence"/>
</dbReference>
<evidence type="ECO:0000313" key="3">
    <source>
        <dbReference type="EMBL" id="KAJ3684206.1"/>
    </source>
</evidence>
<feature type="domain" description="TTF-type" evidence="2">
    <location>
        <begin position="81"/>
        <end position="174"/>
    </location>
</feature>
<protein>
    <recommendedName>
        <fullName evidence="2">TTF-type domain-containing protein</fullName>
    </recommendedName>
</protein>
<dbReference type="PANTHER" id="PTHR45749">
    <property type="match status" value="1"/>
</dbReference>
<keyword evidence="4" id="KW-1185">Reference proteome</keyword>
<feature type="region of interest" description="Disordered" evidence="1">
    <location>
        <begin position="1"/>
        <end position="48"/>
    </location>
</feature>
<dbReference type="SMART" id="SM00597">
    <property type="entry name" value="ZnF_TTF"/>
    <property type="match status" value="1"/>
</dbReference>
<dbReference type="InterPro" id="IPR025398">
    <property type="entry name" value="DUF4371"/>
</dbReference>
<evidence type="ECO:0000256" key="1">
    <source>
        <dbReference type="SAM" id="MobiDB-lite"/>
    </source>
</evidence>
<evidence type="ECO:0000313" key="4">
    <source>
        <dbReference type="Proteomes" id="UP001210211"/>
    </source>
</evidence>
<dbReference type="InterPro" id="IPR006580">
    <property type="entry name" value="Znf_TTF"/>
</dbReference>
<dbReference type="PANTHER" id="PTHR45749:SF36">
    <property type="entry name" value="ZINC FINGER MYM-TYPE PROTEIN 1-LIKE"/>
    <property type="match status" value="1"/>
</dbReference>
<comment type="caution">
    <text evidence="3">The sequence shown here is derived from an EMBL/GenBank/DDBJ whole genome shotgun (WGS) entry which is preliminary data.</text>
</comment>
<feature type="compositionally biased region" description="Polar residues" evidence="1">
    <location>
        <begin position="7"/>
        <end position="18"/>
    </location>
</feature>
<dbReference type="Pfam" id="PF14291">
    <property type="entry name" value="DUF4371"/>
    <property type="match status" value="1"/>
</dbReference>
<dbReference type="InterPro" id="IPR012337">
    <property type="entry name" value="RNaseH-like_sf"/>
</dbReference>
<dbReference type="SUPFAM" id="SSF53098">
    <property type="entry name" value="Ribonuclease H-like"/>
    <property type="match status" value="1"/>
</dbReference>
<reference evidence="3 4" key="1">
    <citation type="journal article" date="2022" name="Cell">
        <title>Repeat-based holocentromeres influence genome architecture and karyotype evolution.</title>
        <authorList>
            <person name="Hofstatter P.G."/>
            <person name="Thangavel G."/>
            <person name="Lux T."/>
            <person name="Neumann P."/>
            <person name="Vondrak T."/>
            <person name="Novak P."/>
            <person name="Zhang M."/>
            <person name="Costa L."/>
            <person name="Castellani M."/>
            <person name="Scott A."/>
            <person name="Toegelov H."/>
            <person name="Fuchs J."/>
            <person name="Mata-Sucre Y."/>
            <person name="Dias Y."/>
            <person name="Vanzela A.L.L."/>
            <person name="Huettel B."/>
            <person name="Almeida C.C.S."/>
            <person name="Simkova H."/>
            <person name="Souza G."/>
            <person name="Pedrosa-Harand A."/>
            <person name="Macas J."/>
            <person name="Mayer K.F.X."/>
            <person name="Houben A."/>
            <person name="Marques A."/>
        </authorList>
    </citation>
    <scope>NUCLEOTIDE SEQUENCE [LARGE SCALE GENOMIC DNA]</scope>
    <source>
        <strain evidence="3">RhyTen1mFocal</strain>
    </source>
</reference>
<name>A0AAD5W8K1_9POAL</name>
<accession>A0AAD5W8K1</accession>
<sequence>MKRYFQKATSSSIGTQEQEPNRRRTRLDPNSNFEVPPDPGLRPPISYYDPNDRDFVRRQYLQVGPRQPILQDFPQTLFGDKQRRFNKEWYTQYPYWLEYSIEKDAAYCLCCYLFKSENRRSGGDAFTSTGFRNWKSKKNLDEHVGGVKSAHNLAVRKCQDLMKQKQHIQTILEEQSKRSQNAYRLRLTATVDCIRYLLKQGMAFHGHDESDDSENRGNFMELLSFLAEHNALIDGVVLQNAPGNCKLIAPPIQKDIIKAAAIETTNKIMEELGDGLFSVLVDESRDISCKQQMVVLLRYVSEKGSIVERFLAVVHVKETTSISLKESLEELFCKHKLSFSRLRGQGYDGASNMRGEFNGLKALILNENSTAYYIHCFAHQLQLALVAVAKKHKRIATLFEDISSAQNTVGASCKRRDQLRDNRAAEVQKALGNDDLLTGTGLNQELGLARSGDTRWSSHYKSLTNIIILFGSVMDVLDDIMENADDDCQVGKASKLLDSLSTFEFAFSCIFMKNVLSITHELSQALQKVSKRS</sequence>
<dbReference type="AlphaFoldDB" id="A0AAD5W8K1"/>
<organism evidence="3 4">
    <name type="scientific">Rhynchospora tenuis</name>
    <dbReference type="NCBI Taxonomy" id="198213"/>
    <lineage>
        <taxon>Eukaryota</taxon>
        <taxon>Viridiplantae</taxon>
        <taxon>Streptophyta</taxon>
        <taxon>Embryophyta</taxon>
        <taxon>Tracheophyta</taxon>
        <taxon>Spermatophyta</taxon>
        <taxon>Magnoliopsida</taxon>
        <taxon>Liliopsida</taxon>
        <taxon>Poales</taxon>
        <taxon>Cyperaceae</taxon>
        <taxon>Cyperoideae</taxon>
        <taxon>Rhynchosporeae</taxon>
        <taxon>Rhynchospora</taxon>
    </lineage>
</organism>